<name>A0A916BDB8_9PROT</name>
<reference evidence="6" key="1">
    <citation type="submission" date="2021-02" db="EMBL/GenBank/DDBJ databases">
        <authorList>
            <person name="Han P."/>
        </authorList>
    </citation>
    <scope>NUCLEOTIDE SEQUENCE</scope>
    <source>
        <strain evidence="6">Candidatus Nitrotoga sp. ZN8</strain>
    </source>
</reference>
<keyword evidence="2 4" id="KW-1133">Transmembrane helix</keyword>
<evidence type="ECO:0000256" key="3">
    <source>
        <dbReference type="ARBA" id="ARBA00023136"/>
    </source>
</evidence>
<protein>
    <submittedName>
        <fullName evidence="6">Nitrate/nitrite transporter NarK</fullName>
    </submittedName>
</protein>
<dbReference type="EMBL" id="CAJNBL010000026">
    <property type="protein sequence ID" value="CAE6721864.1"/>
    <property type="molecule type" value="Genomic_DNA"/>
</dbReference>
<feature type="transmembrane region" description="Helical" evidence="4">
    <location>
        <begin position="286"/>
        <end position="304"/>
    </location>
</feature>
<evidence type="ECO:0000313" key="7">
    <source>
        <dbReference type="Proteomes" id="UP000675882"/>
    </source>
</evidence>
<evidence type="ECO:0000256" key="2">
    <source>
        <dbReference type="ARBA" id="ARBA00022989"/>
    </source>
</evidence>
<dbReference type="Proteomes" id="UP000675882">
    <property type="component" value="Unassembled WGS sequence"/>
</dbReference>
<gene>
    <name evidence="6" type="ORF">NTGZN8_320006</name>
</gene>
<feature type="domain" description="Major facilitator superfamily (MFS) profile" evidence="5">
    <location>
        <begin position="20"/>
        <end position="398"/>
    </location>
</feature>
<evidence type="ECO:0000259" key="5">
    <source>
        <dbReference type="PROSITE" id="PS50850"/>
    </source>
</evidence>
<dbReference type="Pfam" id="PF07690">
    <property type="entry name" value="MFS_1"/>
    <property type="match status" value="1"/>
</dbReference>
<feature type="transmembrane region" description="Helical" evidence="4">
    <location>
        <begin position="227"/>
        <end position="246"/>
    </location>
</feature>
<dbReference type="CDD" id="cd17370">
    <property type="entry name" value="MFS_MJ1317_like"/>
    <property type="match status" value="1"/>
</dbReference>
<sequence length="403" mass="44704">MHDANLPDENLNKGSKIHPDVLKLGLASFLTDLGSEMIFSVFAVYFTMIAGASATLLWAIEGFADLLASSLNYFAGWLSDRSGKRKVFAIAGHGISALAKIILLFTSSIIGLSIFRIIERLGKSFRGPPRDAWLSSVANMGTRGYSFGVHKAMDKTGAILGPLIAYSLFSWLGEKESTYEILFMIALVPAFLGVVILSLVKDKPGVPIPQEKITQTWSFISLEFKRYLIVASIFSFAYFSFSFLLLRAYNIGFSIKDIVLLYVLFNISCVIASPLIGKLGDRLGRAYMILLGYLIYLFICLGFAFATTQWQIIVLFVFFGIFYGIDEAQSKAFVVDLELDRRGTAIGLFNFITGIIRLPASIIAGALWLIHPDNSFLFGAFLAFFALLAFLYLRPDHKKIEVK</sequence>
<dbReference type="InterPro" id="IPR036259">
    <property type="entry name" value="MFS_trans_sf"/>
</dbReference>
<keyword evidence="7" id="KW-1185">Reference proteome</keyword>
<feature type="transmembrane region" description="Helical" evidence="4">
    <location>
        <begin position="258"/>
        <end position="277"/>
    </location>
</feature>
<proteinExistence type="predicted"/>
<dbReference type="PANTHER" id="PTHR23518">
    <property type="entry name" value="C-METHYLTRANSFERASE"/>
    <property type="match status" value="1"/>
</dbReference>
<keyword evidence="1 4" id="KW-0812">Transmembrane</keyword>
<evidence type="ECO:0000313" key="6">
    <source>
        <dbReference type="EMBL" id="CAE6721864.1"/>
    </source>
</evidence>
<organism evidence="6 7">
    <name type="scientific">Candidatus Nitrotoga fabula</name>
    <dbReference type="NCBI Taxonomy" id="2182327"/>
    <lineage>
        <taxon>Bacteria</taxon>
        <taxon>Pseudomonadati</taxon>
        <taxon>Pseudomonadota</taxon>
        <taxon>Betaproteobacteria</taxon>
        <taxon>Nitrosomonadales</taxon>
        <taxon>Gallionellaceae</taxon>
        <taxon>Candidatus Nitrotoga</taxon>
    </lineage>
</organism>
<feature type="transmembrane region" description="Helical" evidence="4">
    <location>
        <begin position="179"/>
        <end position="200"/>
    </location>
</feature>
<feature type="transmembrane region" description="Helical" evidence="4">
    <location>
        <begin position="38"/>
        <end position="60"/>
    </location>
</feature>
<keyword evidence="3 4" id="KW-0472">Membrane</keyword>
<dbReference type="RefSeq" id="WP_213036156.1">
    <property type="nucleotide sequence ID" value="NZ_CAJNBL010000026.1"/>
</dbReference>
<dbReference type="AlphaFoldDB" id="A0A916BDB8"/>
<dbReference type="SUPFAM" id="SSF103473">
    <property type="entry name" value="MFS general substrate transporter"/>
    <property type="match status" value="1"/>
</dbReference>
<dbReference type="Gene3D" id="1.20.1250.20">
    <property type="entry name" value="MFS general substrate transporter like domains"/>
    <property type="match status" value="2"/>
</dbReference>
<evidence type="ECO:0000256" key="4">
    <source>
        <dbReference type="SAM" id="Phobius"/>
    </source>
</evidence>
<dbReference type="InterPro" id="IPR020846">
    <property type="entry name" value="MFS_dom"/>
</dbReference>
<dbReference type="InterPro" id="IPR011701">
    <property type="entry name" value="MFS"/>
</dbReference>
<feature type="transmembrane region" description="Helical" evidence="4">
    <location>
        <begin position="376"/>
        <end position="393"/>
    </location>
</feature>
<dbReference type="PANTHER" id="PTHR23518:SF2">
    <property type="entry name" value="MAJOR FACILITATOR SUPERFAMILY TRANSPORTER"/>
    <property type="match status" value="1"/>
</dbReference>
<accession>A0A916BDB8</accession>
<feature type="transmembrane region" description="Helical" evidence="4">
    <location>
        <begin position="156"/>
        <end position="173"/>
    </location>
</feature>
<dbReference type="PROSITE" id="PS50850">
    <property type="entry name" value="MFS"/>
    <property type="match status" value="1"/>
</dbReference>
<dbReference type="GO" id="GO:0022857">
    <property type="term" value="F:transmembrane transporter activity"/>
    <property type="evidence" value="ECO:0007669"/>
    <property type="project" value="InterPro"/>
</dbReference>
<evidence type="ECO:0000256" key="1">
    <source>
        <dbReference type="ARBA" id="ARBA00022692"/>
    </source>
</evidence>
<feature type="transmembrane region" description="Helical" evidence="4">
    <location>
        <begin position="87"/>
        <end position="115"/>
    </location>
</feature>
<comment type="caution">
    <text evidence="6">The sequence shown here is derived from an EMBL/GenBank/DDBJ whole genome shotgun (WGS) entry which is preliminary data.</text>
</comment>
<feature type="transmembrane region" description="Helical" evidence="4">
    <location>
        <begin position="346"/>
        <end position="370"/>
    </location>
</feature>